<reference evidence="2" key="1">
    <citation type="submission" date="2022-09" db="EMBL/GenBank/DDBJ databases">
        <title>genome sequence of Deinococcus rubellus.</title>
        <authorList>
            <person name="Srinivasan S."/>
        </authorList>
    </citation>
    <scope>NUCLEOTIDE SEQUENCE</scope>
    <source>
        <strain evidence="2">Ant6</strain>
    </source>
</reference>
<feature type="region of interest" description="Disordered" evidence="1">
    <location>
        <begin position="68"/>
        <end position="101"/>
    </location>
</feature>
<sequence length="101" mass="10743">MNKKTDKPTIEAKADAQETKPAAKKTAAPATQQFQVWYGGLQLDVTAQRTEGDVTYLQCSAARQAYPEAAYPSAELESAGEVTPAAPTDDQTDPPATDPES</sequence>
<gene>
    <name evidence="2" type="ORF">N0D28_03595</name>
</gene>
<accession>A0ABY5YJ92</accession>
<organism evidence="2 3">
    <name type="scientific">Deinococcus rubellus</name>
    <dbReference type="NCBI Taxonomy" id="1889240"/>
    <lineage>
        <taxon>Bacteria</taxon>
        <taxon>Thermotogati</taxon>
        <taxon>Deinococcota</taxon>
        <taxon>Deinococci</taxon>
        <taxon>Deinococcales</taxon>
        <taxon>Deinococcaceae</taxon>
        <taxon>Deinococcus</taxon>
    </lineage>
</organism>
<dbReference type="Proteomes" id="UP001060261">
    <property type="component" value="Chromosome"/>
</dbReference>
<name>A0ABY5YJ92_9DEIO</name>
<evidence type="ECO:0000313" key="2">
    <source>
        <dbReference type="EMBL" id="UWX64756.1"/>
    </source>
</evidence>
<feature type="region of interest" description="Disordered" evidence="1">
    <location>
        <begin position="1"/>
        <end position="30"/>
    </location>
</feature>
<keyword evidence="3" id="KW-1185">Reference proteome</keyword>
<feature type="compositionally biased region" description="Low complexity" evidence="1">
    <location>
        <begin position="83"/>
        <end position="95"/>
    </location>
</feature>
<proteinExistence type="predicted"/>
<evidence type="ECO:0000256" key="1">
    <source>
        <dbReference type="SAM" id="MobiDB-lite"/>
    </source>
</evidence>
<feature type="compositionally biased region" description="Basic and acidic residues" evidence="1">
    <location>
        <begin position="1"/>
        <end position="18"/>
    </location>
</feature>
<protein>
    <submittedName>
        <fullName evidence="2">Uncharacterized protein</fullName>
    </submittedName>
</protein>
<dbReference type="EMBL" id="CP104213">
    <property type="protein sequence ID" value="UWX64756.1"/>
    <property type="molecule type" value="Genomic_DNA"/>
</dbReference>
<evidence type="ECO:0000313" key="3">
    <source>
        <dbReference type="Proteomes" id="UP001060261"/>
    </source>
</evidence>
<dbReference type="RefSeq" id="WP_260561017.1">
    <property type="nucleotide sequence ID" value="NZ_BAABEC010000009.1"/>
</dbReference>